<protein>
    <submittedName>
        <fullName evidence="1">Uncharacterized protein</fullName>
    </submittedName>
</protein>
<dbReference type="Proteomes" id="UP001154114">
    <property type="component" value="Chromosome 10"/>
</dbReference>
<name>A0A9N8PZT5_CHRIL</name>
<organism evidence="1 2">
    <name type="scientific">Chrysodeixis includens</name>
    <name type="common">Soybean looper</name>
    <name type="synonym">Pseudoplusia includens</name>
    <dbReference type="NCBI Taxonomy" id="689277"/>
    <lineage>
        <taxon>Eukaryota</taxon>
        <taxon>Metazoa</taxon>
        <taxon>Ecdysozoa</taxon>
        <taxon>Arthropoda</taxon>
        <taxon>Hexapoda</taxon>
        <taxon>Insecta</taxon>
        <taxon>Pterygota</taxon>
        <taxon>Neoptera</taxon>
        <taxon>Endopterygota</taxon>
        <taxon>Lepidoptera</taxon>
        <taxon>Glossata</taxon>
        <taxon>Ditrysia</taxon>
        <taxon>Noctuoidea</taxon>
        <taxon>Noctuidae</taxon>
        <taxon>Plusiinae</taxon>
        <taxon>Chrysodeixis</taxon>
    </lineage>
</organism>
<proteinExistence type="predicted"/>
<dbReference type="AlphaFoldDB" id="A0A9N8PZT5"/>
<dbReference type="EMBL" id="LR824013">
    <property type="protein sequence ID" value="CAD0199510.1"/>
    <property type="molecule type" value="Genomic_DNA"/>
</dbReference>
<gene>
    <name evidence="1" type="ORF">CINC_LOCUS1205</name>
</gene>
<reference evidence="1" key="1">
    <citation type="submission" date="2021-12" db="EMBL/GenBank/DDBJ databases">
        <authorList>
            <person name="King R."/>
        </authorList>
    </citation>
    <scope>NUCLEOTIDE SEQUENCE</scope>
</reference>
<dbReference type="OrthoDB" id="8195429at2759"/>
<evidence type="ECO:0000313" key="1">
    <source>
        <dbReference type="EMBL" id="CAD0199510.1"/>
    </source>
</evidence>
<sequence>MLAVLEVSQANIAHNAAALKPFLDPKRRSEIVDEAFLEQKDILLDMLEAKLKEVRDKKKRKPLLNMTDLNHFPNNNHIDRPDPSKLCDSVMQNVDVKVRINGISAIGDADLQLKYGNSGKGTVNLEANGISNVGKVRMEMGVGDSAVYIPGLSNLFIDRHHLNCTKQNISAAPLEEKAHDETRRIENEPTDMLHKVVNATTSVPVHAHRTHEVKNVTVPSTTLESTTVTPVIVTTVAMTTVNANIAHNNTV</sequence>
<evidence type="ECO:0000313" key="2">
    <source>
        <dbReference type="Proteomes" id="UP001154114"/>
    </source>
</evidence>
<keyword evidence="2" id="KW-1185">Reference proteome</keyword>
<accession>A0A9N8PZT5</accession>